<accession>A0ABY0IHL3</accession>
<dbReference type="Gene3D" id="3.40.50.2000">
    <property type="entry name" value="Glycogen Phosphorylase B"/>
    <property type="match status" value="1"/>
</dbReference>
<feature type="domain" description="Glycosyltransferase subfamily 4-like N-terminal" evidence="1">
    <location>
        <begin position="35"/>
        <end position="174"/>
    </location>
</feature>
<proteinExistence type="predicted"/>
<evidence type="ECO:0000313" key="2">
    <source>
        <dbReference type="EMBL" id="RZF21965.1"/>
    </source>
</evidence>
<dbReference type="SUPFAM" id="SSF53756">
    <property type="entry name" value="UDP-Glycosyltransferase/glycogen phosphorylase"/>
    <property type="match status" value="1"/>
</dbReference>
<reference evidence="3" key="1">
    <citation type="journal article" date="2019" name="Int. J. Syst. Evol. Microbiol.">
        <title>Halobacteriovorax valvorus sp. nov., a novel prokaryotic predator isolated from coastal seawater of China.</title>
        <authorList>
            <person name="Chen M.-X."/>
        </authorList>
    </citation>
    <scope>NUCLEOTIDE SEQUENCE [LARGE SCALE GENOMIC DNA]</scope>
    <source>
        <strain evidence="3">BL9</strain>
    </source>
</reference>
<evidence type="ECO:0000313" key="3">
    <source>
        <dbReference type="Proteomes" id="UP000443582"/>
    </source>
</evidence>
<dbReference type="Proteomes" id="UP000443582">
    <property type="component" value="Unassembled WGS sequence"/>
</dbReference>
<dbReference type="Pfam" id="PF13439">
    <property type="entry name" value="Glyco_transf_4"/>
    <property type="match status" value="1"/>
</dbReference>
<sequence length="382" mass="46129">MMINIFRKQQNILYVSPTYNSGSRERMLIRDCLLLKEIGHNIFLYCLKDSFLHRECKKAGIDCIFHTGTTKLRVWNWYKLNKLRGIIKRYDINIVHCYQLNFLWPLASYLRKRNLTALFFTINFEMKKFYKQFWYRPLIKRIDLIFIPFREMIESINAHMDVPVRKIYSSGLGVDKINFDQKYTFDEESLTHLSCWVNDHEVELNDLTVCLESLWALNLDSTMPKRFKLHIFSNRKWKRNILYKPLQEKIAEYKLENYVEFHEADDIYNVRSDIWISYTSKSPIEDYALLAILKGIPTVVPRNATTQELHRIYHGSLETYRQGDARELRSKVKEIVLKNKEYKQACFNSRDELWNEHGIDGYKYNLFKLYEKHLNKRIRFYN</sequence>
<dbReference type="InterPro" id="IPR028098">
    <property type="entry name" value="Glyco_trans_4-like_N"/>
</dbReference>
<comment type="caution">
    <text evidence="2">The sequence shown here is derived from an EMBL/GenBank/DDBJ whole genome shotgun (WGS) entry which is preliminary data.</text>
</comment>
<keyword evidence="3" id="KW-1185">Reference proteome</keyword>
<organism evidence="2 3">
    <name type="scientific">Halobacteriovorax vibrionivorans</name>
    <dbReference type="NCBI Taxonomy" id="2152716"/>
    <lineage>
        <taxon>Bacteria</taxon>
        <taxon>Pseudomonadati</taxon>
        <taxon>Bdellovibrionota</taxon>
        <taxon>Bacteriovoracia</taxon>
        <taxon>Bacteriovoracales</taxon>
        <taxon>Halobacteriovoraceae</taxon>
        <taxon>Halobacteriovorax</taxon>
    </lineage>
</organism>
<dbReference type="RefSeq" id="WP_133296937.1">
    <property type="nucleotide sequence ID" value="NZ_QDKL01000002.1"/>
</dbReference>
<evidence type="ECO:0000259" key="1">
    <source>
        <dbReference type="Pfam" id="PF13439"/>
    </source>
</evidence>
<protein>
    <recommendedName>
        <fullName evidence="1">Glycosyltransferase subfamily 4-like N-terminal domain-containing protein</fullName>
    </recommendedName>
</protein>
<gene>
    <name evidence="2" type="ORF">DAY19_09770</name>
</gene>
<name>A0ABY0IHL3_9BACT</name>
<dbReference type="EMBL" id="QDKL01000002">
    <property type="protein sequence ID" value="RZF21965.1"/>
    <property type="molecule type" value="Genomic_DNA"/>
</dbReference>